<evidence type="ECO:0000313" key="2">
    <source>
        <dbReference type="Proteomes" id="UP001190700"/>
    </source>
</evidence>
<organism evidence="1 2">
    <name type="scientific">Cymbomonas tetramitiformis</name>
    <dbReference type="NCBI Taxonomy" id="36881"/>
    <lineage>
        <taxon>Eukaryota</taxon>
        <taxon>Viridiplantae</taxon>
        <taxon>Chlorophyta</taxon>
        <taxon>Pyramimonadophyceae</taxon>
        <taxon>Pyramimonadales</taxon>
        <taxon>Pyramimonadaceae</taxon>
        <taxon>Cymbomonas</taxon>
    </lineage>
</organism>
<evidence type="ECO:0000313" key="1">
    <source>
        <dbReference type="EMBL" id="KAK3262194.1"/>
    </source>
</evidence>
<gene>
    <name evidence="1" type="ORF">CYMTET_28933</name>
</gene>
<sequence length="78" mass="8775">RLDGLSGTLDQSRTLREQRDLVGGITVSVPRKGGMAAIVNGRTHPQQISPHTKTPWVEWRNYIAPWTMLTTKQAWHGI</sequence>
<dbReference type="AlphaFoldDB" id="A0AAE0FM01"/>
<accession>A0AAE0FM01</accession>
<keyword evidence="2" id="KW-1185">Reference proteome</keyword>
<dbReference type="EMBL" id="LGRX02016397">
    <property type="protein sequence ID" value="KAK3262194.1"/>
    <property type="molecule type" value="Genomic_DNA"/>
</dbReference>
<reference evidence="1 2" key="1">
    <citation type="journal article" date="2015" name="Genome Biol. Evol.">
        <title>Comparative Genomics of a Bacterivorous Green Alga Reveals Evolutionary Causalities and Consequences of Phago-Mixotrophic Mode of Nutrition.</title>
        <authorList>
            <person name="Burns J.A."/>
            <person name="Paasch A."/>
            <person name="Narechania A."/>
            <person name="Kim E."/>
        </authorList>
    </citation>
    <scope>NUCLEOTIDE SEQUENCE [LARGE SCALE GENOMIC DNA]</scope>
    <source>
        <strain evidence="1 2">PLY_AMNH</strain>
    </source>
</reference>
<comment type="caution">
    <text evidence="1">The sequence shown here is derived from an EMBL/GenBank/DDBJ whole genome shotgun (WGS) entry which is preliminary data.</text>
</comment>
<proteinExistence type="predicted"/>
<feature type="non-terminal residue" evidence="1">
    <location>
        <position position="1"/>
    </location>
</feature>
<name>A0AAE0FM01_9CHLO</name>
<protein>
    <submittedName>
        <fullName evidence="1">Uncharacterized protein</fullName>
    </submittedName>
</protein>
<dbReference type="Proteomes" id="UP001190700">
    <property type="component" value="Unassembled WGS sequence"/>
</dbReference>